<dbReference type="GO" id="GO:0005743">
    <property type="term" value="C:mitochondrial inner membrane"/>
    <property type="evidence" value="ECO:0007669"/>
    <property type="project" value="UniProtKB-SubCell"/>
</dbReference>
<dbReference type="CDD" id="cd12438">
    <property type="entry name" value="RRM_CNOT4"/>
    <property type="match status" value="1"/>
</dbReference>
<dbReference type="Gene3D" id="3.30.70.330">
    <property type="match status" value="1"/>
</dbReference>
<name>A0A8T0A202_9BILA</name>
<dbReference type="InterPro" id="IPR000504">
    <property type="entry name" value="RRM_dom"/>
</dbReference>
<dbReference type="PANTHER" id="PTHR45671:SF10">
    <property type="entry name" value="SOLUTE CARRIER FAMILY 25 MEMBER 3"/>
    <property type="match status" value="1"/>
</dbReference>
<evidence type="ECO:0000256" key="5">
    <source>
        <dbReference type="ARBA" id="ARBA00022692"/>
    </source>
</evidence>
<sequence>MSIAEMSSDDSSDKECPLCMEAFDLDDFNFFPCNCQYQICRFCWHRIRTNENGLCPACRQSYPEDPVNFQPLTSAELQKIKTDKKQKVLQQKNKIIESRKHLSEYRVLQKNLVYAVGISQRMASPELLKKPEFFGKFGKVLKIAVGTAQAINNSAPPTHTAYVTYARCEDALKAIEAINNIVVEGRLLKASLGTTKYCSSFLKGQTCYKPECMYLHEVADDKISFTKEDMHQGKHTEYERRLHEKRMSPSTFGQNVIGQSVQQNRHASTPSPVTFDDVVTKEELSQGKQRLEYDRRLSKSKMSATTFGSNVIKQNHHASNSSLFVEDDAKKEPEYERRLHKNKLSTSSTFGQNVTGPTVPQQNNNHPSNSSAVNFFVDDDDLGFDPFEESAKALKEIMQEEKKNFVPIVVPQQTPAQQPVYFNGDKYNINNNNHNNSTRDNNSFHNNNNHHHQPTSLYTTTTHRPPQQQQHHHHPQQQQHSIMPQVMNSLTTLQQRQQQQQNYHQQHHHHHQNMHQQHYFINNYGSSSSSNTLRGSGGGGRGGVESMKVQAMPGAMPSSIRYKINAKYKGIIGGFKTTLAEDGARGLAKGWAPTAIGYSLQGLGKFGLYELFKNVYSGILGEEIAFSYRTSLYLAASASAEFFADIMLAPMEAVKVRIQTSPTAPPNLRGCAPFIFKTEGLMGFYKGLPPLWMRQIPYTMMKFACFERTVELLYHHIVPKPRAECSKPEQLLVTFVAGYIAGVFCAIVSHPADTVVSKLNKDAGASAVGILKKLGPMGVWGGLVPRIIMIGTLTALQWFIYDFVKVALDIPRPPPPEMPASLKKKLEAQGKLA</sequence>
<reference evidence="26" key="1">
    <citation type="journal article" date="2020" name="Ecol. Evol.">
        <title>Genome structure and content of the rice root-knot nematode (Meloidogyne graminicola).</title>
        <authorList>
            <person name="Phan N.T."/>
            <person name="Danchin E.G.J."/>
            <person name="Klopp C."/>
            <person name="Perfus-Barbeoch L."/>
            <person name="Kozlowski D.K."/>
            <person name="Koutsovoulos G.D."/>
            <person name="Lopez-Roques C."/>
            <person name="Bouchez O."/>
            <person name="Zahm M."/>
            <person name="Besnard G."/>
            <person name="Bellafiore S."/>
        </authorList>
    </citation>
    <scope>NUCLEOTIDE SEQUENCE</scope>
    <source>
        <strain evidence="26">VN-18</strain>
    </source>
</reference>
<dbReference type="Gene3D" id="1.50.40.10">
    <property type="entry name" value="Mitochondrial carrier domain"/>
    <property type="match status" value="1"/>
</dbReference>
<dbReference type="Proteomes" id="UP000605970">
    <property type="component" value="Unassembled WGS sequence"/>
</dbReference>
<feature type="repeat" description="Solcar" evidence="22">
    <location>
        <begin position="628"/>
        <end position="712"/>
    </location>
</feature>
<evidence type="ECO:0000256" key="18">
    <source>
        <dbReference type="ARBA" id="ARBA00024240"/>
    </source>
</evidence>
<keyword evidence="10" id="KW-0862">Zinc</keyword>
<evidence type="ECO:0000313" key="26">
    <source>
        <dbReference type="EMBL" id="KAF7639837.1"/>
    </source>
</evidence>
<dbReference type="Gene3D" id="3.30.40.10">
    <property type="entry name" value="Zinc/RING finger domain, C3HC4 (zinc finger)"/>
    <property type="match status" value="1"/>
</dbReference>
<feature type="compositionally biased region" description="Polar residues" evidence="23">
    <location>
        <begin position="454"/>
        <end position="464"/>
    </location>
</feature>
<keyword evidence="27" id="KW-1185">Reference proteome</keyword>
<gene>
    <name evidence="26" type="ORF">Mgra_00000757</name>
</gene>
<dbReference type="SUPFAM" id="SSF103506">
    <property type="entry name" value="Mitochondrial carrier"/>
    <property type="match status" value="1"/>
</dbReference>
<dbReference type="EMBL" id="JABEBT010000003">
    <property type="protein sequence ID" value="KAF7639837.1"/>
    <property type="molecule type" value="Genomic_DNA"/>
</dbReference>
<evidence type="ECO:0000256" key="16">
    <source>
        <dbReference type="ARBA" id="ARBA00023136"/>
    </source>
</evidence>
<dbReference type="PANTHER" id="PTHR45671">
    <property type="entry name" value="SOLUTE CARRIER FAMILY 25 (MITOCHONDRIAL CARRIER PHOSPHATE CARRIER), MEMBER 3, LIKE-RELATED-RELATED"/>
    <property type="match status" value="1"/>
</dbReference>
<evidence type="ECO:0000256" key="10">
    <source>
        <dbReference type="ARBA" id="ARBA00022833"/>
    </source>
</evidence>
<keyword evidence="13" id="KW-1133">Transmembrane helix</keyword>
<evidence type="ECO:0000256" key="1">
    <source>
        <dbReference type="ARBA" id="ARBA00004123"/>
    </source>
</evidence>
<keyword evidence="7" id="KW-0677">Repeat</keyword>
<dbReference type="GO" id="GO:0008270">
    <property type="term" value="F:zinc ion binding"/>
    <property type="evidence" value="ECO:0007669"/>
    <property type="project" value="UniProtKB-KW"/>
</dbReference>
<evidence type="ECO:0000256" key="21">
    <source>
        <dbReference type="PROSITE-ProRule" id="PRU00176"/>
    </source>
</evidence>
<dbReference type="Pfam" id="PF00076">
    <property type="entry name" value="RRM_1"/>
    <property type="match status" value="1"/>
</dbReference>
<evidence type="ECO:0000259" key="24">
    <source>
        <dbReference type="PROSITE" id="PS50089"/>
    </source>
</evidence>
<proteinExistence type="inferred from homology"/>
<comment type="function">
    <text evidence="19">Transport of phosphate groups from the cytosol to the mitochondrial matrix.</text>
</comment>
<dbReference type="PROSITE" id="PS50102">
    <property type="entry name" value="RRM"/>
    <property type="match status" value="1"/>
</dbReference>
<comment type="caution">
    <text evidence="26">The sequence shown here is derived from an EMBL/GenBank/DDBJ whole genome shotgun (WGS) entry which is preliminary data.</text>
</comment>
<evidence type="ECO:0000259" key="25">
    <source>
        <dbReference type="PROSITE" id="PS50102"/>
    </source>
</evidence>
<organism evidence="26 27">
    <name type="scientific">Meloidogyne graminicola</name>
    <dbReference type="NCBI Taxonomy" id="189291"/>
    <lineage>
        <taxon>Eukaryota</taxon>
        <taxon>Metazoa</taxon>
        <taxon>Ecdysozoa</taxon>
        <taxon>Nematoda</taxon>
        <taxon>Chromadorea</taxon>
        <taxon>Rhabditida</taxon>
        <taxon>Tylenchina</taxon>
        <taxon>Tylenchomorpha</taxon>
        <taxon>Tylenchoidea</taxon>
        <taxon>Meloidogynidae</taxon>
        <taxon>Meloidogyninae</taxon>
        <taxon>Meloidogyne</taxon>
    </lineage>
</organism>
<dbReference type="SMART" id="SM00361">
    <property type="entry name" value="RRM_1"/>
    <property type="match status" value="1"/>
</dbReference>
<evidence type="ECO:0000313" key="27">
    <source>
        <dbReference type="Proteomes" id="UP000605970"/>
    </source>
</evidence>
<dbReference type="InterPro" id="IPR018108">
    <property type="entry name" value="MCP_transmembrane"/>
</dbReference>
<dbReference type="GO" id="GO:0003723">
    <property type="term" value="F:RNA binding"/>
    <property type="evidence" value="ECO:0007669"/>
    <property type="project" value="UniProtKB-UniRule"/>
</dbReference>
<evidence type="ECO:0000256" key="15">
    <source>
        <dbReference type="ARBA" id="ARBA00023128"/>
    </source>
</evidence>
<feature type="region of interest" description="Disordered" evidence="23">
    <location>
        <begin position="430"/>
        <end position="480"/>
    </location>
</feature>
<dbReference type="AlphaFoldDB" id="A0A8T0A202"/>
<accession>A0A8T0A202</accession>
<dbReference type="InterPro" id="IPR013083">
    <property type="entry name" value="Znf_RING/FYVE/PHD"/>
</dbReference>
<evidence type="ECO:0000256" key="13">
    <source>
        <dbReference type="ARBA" id="ARBA00022989"/>
    </source>
</evidence>
<dbReference type="InterPro" id="IPR012677">
    <property type="entry name" value="Nucleotide-bd_a/b_plait_sf"/>
</dbReference>
<dbReference type="OrthoDB" id="1923159at2759"/>
<feature type="domain" description="RING-type" evidence="24">
    <location>
        <begin position="16"/>
        <end position="59"/>
    </location>
</feature>
<dbReference type="GO" id="GO:1990547">
    <property type="term" value="P:mitochondrial phosphate ion transmembrane transport"/>
    <property type="evidence" value="ECO:0007669"/>
    <property type="project" value="InterPro"/>
</dbReference>
<feature type="compositionally biased region" description="Low complexity" evidence="23">
    <location>
        <begin position="494"/>
        <end position="504"/>
    </location>
</feature>
<evidence type="ECO:0000256" key="23">
    <source>
        <dbReference type="SAM" id="MobiDB-lite"/>
    </source>
</evidence>
<feature type="compositionally biased region" description="Low complexity" evidence="23">
    <location>
        <begin position="525"/>
        <end position="534"/>
    </location>
</feature>
<dbReference type="GO" id="GO:0005315">
    <property type="term" value="F:phosphate transmembrane transporter activity"/>
    <property type="evidence" value="ECO:0007669"/>
    <property type="project" value="InterPro"/>
</dbReference>
<dbReference type="InterPro" id="IPR001841">
    <property type="entry name" value="Znf_RING"/>
</dbReference>
<evidence type="ECO:0000256" key="4">
    <source>
        <dbReference type="ARBA" id="ARBA00022448"/>
    </source>
</evidence>
<evidence type="ECO:0000256" key="3">
    <source>
        <dbReference type="ARBA" id="ARBA00006375"/>
    </source>
</evidence>
<evidence type="ECO:0000256" key="17">
    <source>
        <dbReference type="ARBA" id="ARBA00023242"/>
    </source>
</evidence>
<keyword evidence="6" id="KW-0479">Metal-binding</keyword>
<dbReference type="InterPro" id="IPR003954">
    <property type="entry name" value="RRM_euk-type"/>
</dbReference>
<dbReference type="PROSITE" id="PS50920">
    <property type="entry name" value="SOLCAR"/>
    <property type="match status" value="3"/>
</dbReference>
<comment type="similarity">
    <text evidence="3">Belongs to the mitochondrial carrier (TC 2.A.29) family.</text>
</comment>
<dbReference type="SUPFAM" id="SSF57850">
    <property type="entry name" value="RING/U-box"/>
    <property type="match status" value="1"/>
</dbReference>
<keyword evidence="17" id="KW-0539">Nucleus</keyword>
<evidence type="ECO:0000256" key="20">
    <source>
        <dbReference type="PROSITE-ProRule" id="PRU00175"/>
    </source>
</evidence>
<dbReference type="SUPFAM" id="SSF54928">
    <property type="entry name" value="RNA-binding domain, RBD"/>
    <property type="match status" value="1"/>
</dbReference>
<dbReference type="PROSITE" id="PS50089">
    <property type="entry name" value="ZF_RING_2"/>
    <property type="match status" value="1"/>
</dbReference>
<protein>
    <recommendedName>
        <fullName evidence="18">Phosphate carrier protein, mitochondrial</fullName>
    </recommendedName>
</protein>
<keyword evidence="8 20" id="KW-0863">Zinc-finger</keyword>
<evidence type="ECO:0000256" key="19">
    <source>
        <dbReference type="ARBA" id="ARBA00054508"/>
    </source>
</evidence>
<feature type="compositionally biased region" description="Low complexity" evidence="23">
    <location>
        <begin position="430"/>
        <end position="447"/>
    </location>
</feature>
<feature type="repeat" description="Solcar" evidence="22">
    <location>
        <begin position="729"/>
        <end position="807"/>
    </location>
</feature>
<dbReference type="FunFam" id="1.50.40.10:FF:000005">
    <property type="entry name" value="Mitochondrial phosphate carrier protein 2"/>
    <property type="match status" value="1"/>
</dbReference>
<dbReference type="InterPro" id="IPR034261">
    <property type="entry name" value="CNOT4_RRM"/>
</dbReference>
<evidence type="ECO:0000256" key="9">
    <source>
        <dbReference type="ARBA" id="ARBA00022792"/>
    </source>
</evidence>
<evidence type="ECO:0000256" key="14">
    <source>
        <dbReference type="ARBA" id="ARBA00023054"/>
    </source>
</evidence>
<evidence type="ECO:0000256" key="22">
    <source>
        <dbReference type="PROSITE-ProRule" id="PRU00282"/>
    </source>
</evidence>
<keyword evidence="12" id="KW-0809">Transit peptide</keyword>
<dbReference type="InterPro" id="IPR023395">
    <property type="entry name" value="MCP_dom_sf"/>
</dbReference>
<dbReference type="InterPro" id="IPR035979">
    <property type="entry name" value="RBD_domain_sf"/>
</dbReference>
<keyword evidence="11 21" id="KW-0694">RNA-binding</keyword>
<dbReference type="InterPro" id="IPR039515">
    <property type="entry name" value="NOT4_mRING-HC-C4C4"/>
</dbReference>
<evidence type="ECO:0000256" key="11">
    <source>
        <dbReference type="ARBA" id="ARBA00022884"/>
    </source>
</evidence>
<keyword evidence="9" id="KW-0999">Mitochondrion inner membrane</keyword>
<keyword evidence="14" id="KW-0175">Coiled coil</keyword>
<feature type="domain" description="RRM" evidence="25">
    <location>
        <begin position="111"/>
        <end position="195"/>
    </location>
</feature>
<dbReference type="CDD" id="cd16618">
    <property type="entry name" value="mRING-HC-C4C4_CNOT4"/>
    <property type="match status" value="1"/>
</dbReference>
<dbReference type="FunFam" id="3.30.40.10:FF:000006">
    <property type="entry name" value="CCR4-NOT transcription complex subunit 4"/>
    <property type="match status" value="1"/>
</dbReference>
<evidence type="ECO:0000256" key="6">
    <source>
        <dbReference type="ARBA" id="ARBA00022723"/>
    </source>
</evidence>
<dbReference type="InterPro" id="IPR044677">
    <property type="entry name" value="SLC25A3/Pic2/Mir1-like"/>
</dbReference>
<evidence type="ECO:0000256" key="12">
    <source>
        <dbReference type="ARBA" id="ARBA00022946"/>
    </source>
</evidence>
<keyword evidence="15" id="KW-0496">Mitochondrion</keyword>
<keyword evidence="5 22" id="KW-0812">Transmembrane</keyword>
<feature type="region of interest" description="Disordered" evidence="23">
    <location>
        <begin position="492"/>
        <end position="514"/>
    </location>
</feature>
<comment type="subcellular location">
    <subcellularLocation>
        <location evidence="2">Mitochondrion inner membrane</location>
        <topology evidence="2">Multi-pass membrane protein</topology>
    </subcellularLocation>
    <subcellularLocation>
        <location evidence="1">Nucleus</location>
    </subcellularLocation>
</comment>
<dbReference type="Pfam" id="PF14570">
    <property type="entry name" value="zf-RING_4"/>
    <property type="match status" value="1"/>
</dbReference>
<dbReference type="GO" id="GO:0005634">
    <property type="term" value="C:nucleus"/>
    <property type="evidence" value="ECO:0007669"/>
    <property type="project" value="UniProtKB-SubCell"/>
</dbReference>
<feature type="repeat" description="Solcar" evidence="22">
    <location>
        <begin position="529"/>
        <end position="615"/>
    </location>
</feature>
<feature type="region of interest" description="Disordered" evidence="23">
    <location>
        <begin position="525"/>
        <end position="544"/>
    </location>
</feature>
<evidence type="ECO:0000256" key="7">
    <source>
        <dbReference type="ARBA" id="ARBA00022737"/>
    </source>
</evidence>
<evidence type="ECO:0000256" key="2">
    <source>
        <dbReference type="ARBA" id="ARBA00004448"/>
    </source>
</evidence>
<evidence type="ECO:0000256" key="8">
    <source>
        <dbReference type="ARBA" id="ARBA00022771"/>
    </source>
</evidence>
<keyword evidence="16 22" id="KW-0472">Membrane</keyword>
<keyword evidence="4" id="KW-0813">Transport</keyword>
<dbReference type="Pfam" id="PF00153">
    <property type="entry name" value="Mito_carr"/>
    <property type="match status" value="3"/>
</dbReference>